<keyword evidence="2" id="KW-0662">Pyridine nucleotide biosynthesis</keyword>
<dbReference type="PANTHER" id="PTHR11080:SF2">
    <property type="entry name" value="LD05707P"/>
    <property type="match status" value="1"/>
</dbReference>
<dbReference type="Pfam" id="PF00857">
    <property type="entry name" value="Isochorismatase"/>
    <property type="match status" value="1"/>
</dbReference>
<dbReference type="PATRIC" id="fig|1265818.5.peg.2164"/>
<accession>W7ASV3</accession>
<dbReference type="GO" id="GO:0019363">
    <property type="term" value="P:pyridine nucleotide biosynthetic process"/>
    <property type="evidence" value="ECO:0007669"/>
    <property type="project" value="UniProtKB-KW"/>
</dbReference>
<evidence type="ECO:0000256" key="7">
    <source>
        <dbReference type="ARBA" id="ARBA00043224"/>
    </source>
</evidence>
<dbReference type="GO" id="GO:0008936">
    <property type="term" value="F:nicotinamidase activity"/>
    <property type="evidence" value="ECO:0007669"/>
    <property type="project" value="UniProtKB-EC"/>
</dbReference>
<protein>
    <recommendedName>
        <fullName evidence="6">nicotinamidase</fullName>
        <ecNumber evidence="6">3.5.1.19</ecNumber>
    </recommendedName>
    <alternativeName>
        <fullName evidence="7">Nicotinamide deamidase</fullName>
    </alternativeName>
</protein>
<gene>
    <name evidence="9" type="ORF">MAQA_10761</name>
</gene>
<keyword evidence="10" id="KW-1185">Reference proteome</keyword>
<dbReference type="PANTHER" id="PTHR11080">
    <property type="entry name" value="PYRAZINAMIDASE/NICOTINAMIDASE"/>
    <property type="match status" value="1"/>
</dbReference>
<evidence type="ECO:0000313" key="10">
    <source>
        <dbReference type="Proteomes" id="UP000019246"/>
    </source>
</evidence>
<dbReference type="InterPro" id="IPR000868">
    <property type="entry name" value="Isochorismatase-like_dom"/>
</dbReference>
<evidence type="ECO:0000256" key="6">
    <source>
        <dbReference type="ARBA" id="ARBA00039017"/>
    </source>
</evidence>
<dbReference type="InterPro" id="IPR052347">
    <property type="entry name" value="Isochorismatase_Nicotinamidase"/>
</dbReference>
<comment type="caution">
    <text evidence="9">The sequence shown here is derived from an EMBL/GenBank/DDBJ whole genome shotgun (WGS) entry which is preliminary data.</text>
</comment>
<dbReference type="Gene3D" id="3.40.50.850">
    <property type="entry name" value="Isochorismatase-like"/>
    <property type="match status" value="1"/>
</dbReference>
<evidence type="ECO:0000256" key="2">
    <source>
        <dbReference type="ARBA" id="ARBA00022642"/>
    </source>
</evidence>
<evidence type="ECO:0000256" key="4">
    <source>
        <dbReference type="ARBA" id="ARBA00022801"/>
    </source>
</evidence>
<evidence type="ECO:0000256" key="3">
    <source>
        <dbReference type="ARBA" id="ARBA00022723"/>
    </source>
</evidence>
<keyword evidence="4" id="KW-0378">Hydrolase</keyword>
<feature type="domain" description="Isochorismatase-like" evidence="8">
    <location>
        <begin position="10"/>
        <end position="195"/>
    </location>
</feature>
<sequence length="212" mass="23820">MTMKIATFDVDAQNGFSPVCPEELPVPEAEEIVPELEFMATLADFRIASKDAHPANAVWVVDKSEDMLQPLDFPNADLTWVRHCEPGTKGFELLHGLPHPTEYDYFVWKGMETDLHPYGACYHDIKEELSTGVIEFLKQNDVGTVIVGGLAFDFCVKTTVIQLERAGFQVIVYLGATRALTSEGYQETKKELEQMPNIRLIETRNDLAVLLN</sequence>
<comment type="pathway">
    <text evidence="5">Cofactor biosynthesis; nicotinate biosynthesis; nicotinate from nicotinamide: step 1/1.</text>
</comment>
<comment type="similarity">
    <text evidence="1">Belongs to the isochorismatase family.</text>
</comment>
<dbReference type="STRING" id="1265818.MAQA_10761"/>
<keyword evidence="3" id="KW-0479">Metal-binding</keyword>
<organism evidence="9 10">
    <name type="scientific">Listeria aquatica FSL S10-1188</name>
    <dbReference type="NCBI Taxonomy" id="1265818"/>
    <lineage>
        <taxon>Bacteria</taxon>
        <taxon>Bacillati</taxon>
        <taxon>Bacillota</taxon>
        <taxon>Bacilli</taxon>
        <taxon>Bacillales</taxon>
        <taxon>Listeriaceae</taxon>
        <taxon>Listeria</taxon>
    </lineage>
</organism>
<dbReference type="SUPFAM" id="SSF52499">
    <property type="entry name" value="Isochorismatase-like hydrolases"/>
    <property type="match status" value="1"/>
</dbReference>
<dbReference type="Proteomes" id="UP000019246">
    <property type="component" value="Unassembled WGS sequence"/>
</dbReference>
<proteinExistence type="inferred from homology"/>
<evidence type="ECO:0000256" key="5">
    <source>
        <dbReference type="ARBA" id="ARBA00037900"/>
    </source>
</evidence>
<dbReference type="EC" id="3.5.1.19" evidence="6"/>
<dbReference type="InterPro" id="IPR036380">
    <property type="entry name" value="Isochorismatase-like_sf"/>
</dbReference>
<dbReference type="GO" id="GO:0046872">
    <property type="term" value="F:metal ion binding"/>
    <property type="evidence" value="ECO:0007669"/>
    <property type="project" value="UniProtKB-KW"/>
</dbReference>
<evidence type="ECO:0000313" key="9">
    <source>
        <dbReference type="EMBL" id="EUJ18209.1"/>
    </source>
</evidence>
<evidence type="ECO:0000256" key="1">
    <source>
        <dbReference type="ARBA" id="ARBA00006336"/>
    </source>
</evidence>
<evidence type="ECO:0000259" key="8">
    <source>
        <dbReference type="Pfam" id="PF00857"/>
    </source>
</evidence>
<dbReference type="EMBL" id="AOCG01000011">
    <property type="protein sequence ID" value="EUJ18209.1"/>
    <property type="molecule type" value="Genomic_DNA"/>
</dbReference>
<reference evidence="9 10" key="1">
    <citation type="journal article" date="2014" name="Int. J. Syst. Evol. Microbiol.">
        <title>Listeria floridensis sp. nov., Listeria aquatica sp. nov., Listeria cornellensis sp. nov., Listeria riparia sp. nov. and Listeria grandensis sp. nov., from agricultural and natural environments.</title>
        <authorList>
            <person name="den Bakker H.C."/>
            <person name="Warchocki S."/>
            <person name="Wright E.M."/>
            <person name="Allred A.F."/>
            <person name="Ahlstrom C."/>
            <person name="Manuel C.S."/>
            <person name="Stasiewicz M.J."/>
            <person name="Burrell A."/>
            <person name="Roof S."/>
            <person name="Strawn L."/>
            <person name="Fortes E.D."/>
            <person name="Nightingale K.K."/>
            <person name="Kephart D."/>
            <person name="Wiedmann M."/>
        </authorList>
    </citation>
    <scope>NUCLEOTIDE SEQUENCE [LARGE SCALE GENOMIC DNA]</scope>
    <source>
        <strain evidence="9 10">FSL S10-1188</strain>
    </source>
</reference>
<name>W7ASV3_9LIST</name>
<dbReference type="AlphaFoldDB" id="W7ASV3"/>